<gene>
    <name evidence="1" type="ORF">LCGC14_2073170</name>
</gene>
<accession>A0A0F9HEV0</accession>
<reference evidence="1" key="1">
    <citation type="journal article" date="2015" name="Nature">
        <title>Complex archaea that bridge the gap between prokaryotes and eukaryotes.</title>
        <authorList>
            <person name="Spang A."/>
            <person name="Saw J.H."/>
            <person name="Jorgensen S.L."/>
            <person name="Zaremba-Niedzwiedzka K."/>
            <person name="Martijn J."/>
            <person name="Lind A.E."/>
            <person name="van Eijk R."/>
            <person name="Schleper C."/>
            <person name="Guy L."/>
            <person name="Ettema T.J."/>
        </authorList>
    </citation>
    <scope>NUCLEOTIDE SEQUENCE</scope>
</reference>
<proteinExistence type="predicted"/>
<comment type="caution">
    <text evidence="1">The sequence shown here is derived from an EMBL/GenBank/DDBJ whole genome shotgun (WGS) entry which is preliminary data.</text>
</comment>
<protein>
    <submittedName>
        <fullName evidence="1">Uncharacterized protein</fullName>
    </submittedName>
</protein>
<feature type="non-terminal residue" evidence="1">
    <location>
        <position position="1"/>
    </location>
</feature>
<dbReference type="AlphaFoldDB" id="A0A0F9HEV0"/>
<dbReference type="EMBL" id="LAZR01024905">
    <property type="protein sequence ID" value="KKL73612.1"/>
    <property type="molecule type" value="Genomic_DNA"/>
</dbReference>
<evidence type="ECO:0000313" key="1">
    <source>
        <dbReference type="EMBL" id="KKL73612.1"/>
    </source>
</evidence>
<sequence>GGGRYWDRTSDPFDVNEVLYR</sequence>
<name>A0A0F9HEV0_9ZZZZ</name>
<organism evidence="1">
    <name type="scientific">marine sediment metagenome</name>
    <dbReference type="NCBI Taxonomy" id="412755"/>
    <lineage>
        <taxon>unclassified sequences</taxon>
        <taxon>metagenomes</taxon>
        <taxon>ecological metagenomes</taxon>
    </lineage>
</organism>